<evidence type="ECO:0000259" key="14">
    <source>
        <dbReference type="Pfam" id="PF01648"/>
    </source>
</evidence>
<evidence type="ECO:0000256" key="1">
    <source>
        <dbReference type="ARBA" id="ARBA00003937"/>
    </source>
</evidence>
<comment type="caution">
    <text evidence="16">The sequence shown here is derived from an EMBL/GenBank/DDBJ whole genome shotgun (WGS) entry which is preliminary data.</text>
</comment>
<dbReference type="GO" id="GO:0008897">
    <property type="term" value="F:holo-[acyl-carrier-protein] synthase activity"/>
    <property type="evidence" value="ECO:0007669"/>
    <property type="project" value="InterPro"/>
</dbReference>
<reference evidence="16" key="1">
    <citation type="submission" date="2023-03" db="EMBL/GenBank/DDBJ databases">
        <authorList>
            <person name="Cleenwerck I."/>
        </authorList>
    </citation>
    <scope>NUCLEOTIDE SEQUENCE</scope>
    <source>
        <strain evidence="16">LMG 32879</strain>
    </source>
</reference>
<evidence type="ECO:0000256" key="2">
    <source>
        <dbReference type="ARBA" id="ARBA00004993"/>
    </source>
</evidence>
<evidence type="ECO:0000259" key="15">
    <source>
        <dbReference type="Pfam" id="PF17837"/>
    </source>
</evidence>
<feature type="binding site" evidence="12">
    <location>
        <position position="174"/>
    </location>
    <ligand>
        <name>CoA</name>
        <dbReference type="ChEBI" id="CHEBI:57287"/>
    </ligand>
</feature>
<keyword evidence="6 16" id="KW-0808">Transferase</keyword>
<comment type="similarity">
    <text evidence="3">Belongs to the P-Pant transferase superfamily. EntD family.</text>
</comment>
<feature type="binding site" evidence="13">
    <location>
        <position position="129"/>
    </location>
    <ligand>
        <name>Mg(2+)</name>
        <dbReference type="ChEBI" id="CHEBI:18420"/>
    </ligand>
</feature>
<feature type="binding site" evidence="12">
    <location>
        <position position="178"/>
    </location>
    <ligand>
        <name>CoA</name>
        <dbReference type="ChEBI" id="CHEBI:57287"/>
    </ligand>
</feature>
<dbReference type="InterPro" id="IPR041354">
    <property type="entry name" value="4PPT_N"/>
</dbReference>
<evidence type="ECO:0000256" key="13">
    <source>
        <dbReference type="PIRSR" id="PIRSR603542-2"/>
    </source>
</evidence>
<evidence type="ECO:0000256" key="7">
    <source>
        <dbReference type="ARBA" id="ARBA00023191"/>
    </source>
</evidence>
<dbReference type="InterPro" id="IPR037143">
    <property type="entry name" value="4-PPantetheinyl_Trfase_dom_sf"/>
</dbReference>
<feature type="binding site" evidence="13">
    <location>
        <position position="127"/>
    </location>
    <ligand>
        <name>Mg(2+)</name>
        <dbReference type="ChEBI" id="CHEBI:18420"/>
    </ligand>
</feature>
<dbReference type="Pfam" id="PF01648">
    <property type="entry name" value="ACPS"/>
    <property type="match status" value="1"/>
</dbReference>
<evidence type="ECO:0000256" key="8">
    <source>
        <dbReference type="ARBA" id="ARBA00029894"/>
    </source>
</evidence>
<feature type="binding site" evidence="12">
    <location>
        <position position="60"/>
    </location>
    <ligand>
        <name>CoA</name>
        <dbReference type="ChEBI" id="CHEBI:57287"/>
    </ligand>
</feature>
<evidence type="ECO:0000256" key="10">
    <source>
        <dbReference type="ARBA" id="ARBA00049176"/>
    </source>
</evidence>
<keyword evidence="13" id="KW-0460">Magnesium</keyword>
<sequence length="245" mass="26405">MDHALFDHRTPFMRLDIGNHPVALPKAFMLAFNIPEFNSNDFRRHGITMPASIARSVPKRQAEYLAGRRAALAALRDLGCEVRDLPIGTDRAPCWPPGYIGSISHTAELAVAIALLGATSMTGIGIDIESIGPAEQTEAIRSIVLDTDEQAVLTPLAAARGWPYALTLAFSAKESFYKATAANVGHFIDFGALRVEGCDSTEAFLNTRVTATLSSSLAVGYSQMIRWIEPTPGVLLTSCVVNFSI</sequence>
<feature type="domain" description="4'-phosphopantetheinyl transferase N-terminal" evidence="15">
    <location>
        <begin position="52"/>
        <end position="114"/>
    </location>
</feature>
<protein>
    <recommendedName>
        <fullName evidence="5">Enterobactin synthase component D</fullName>
    </recommendedName>
    <alternativeName>
        <fullName evidence="8">4'-phosphopantetheinyl transferase EntD</fullName>
    </alternativeName>
    <alternativeName>
        <fullName evidence="9">Enterochelin synthase D</fullName>
    </alternativeName>
</protein>
<evidence type="ECO:0000313" key="16">
    <source>
        <dbReference type="EMBL" id="CAI9121921.1"/>
    </source>
</evidence>
<comment type="catalytic activity">
    <reaction evidence="11">
        <text>apo-[peptidyl-carrier protein] + CoA = holo-[peptidyl-carrier protein] + adenosine 3',5'-bisphosphate + H(+)</text>
        <dbReference type="Rhea" id="RHEA:46228"/>
        <dbReference type="Rhea" id="RHEA-COMP:11479"/>
        <dbReference type="Rhea" id="RHEA-COMP:11480"/>
        <dbReference type="ChEBI" id="CHEBI:15378"/>
        <dbReference type="ChEBI" id="CHEBI:29999"/>
        <dbReference type="ChEBI" id="CHEBI:57287"/>
        <dbReference type="ChEBI" id="CHEBI:58343"/>
        <dbReference type="ChEBI" id="CHEBI:64479"/>
    </reaction>
</comment>
<dbReference type="InterPro" id="IPR003542">
    <property type="entry name" value="Enbac_synth_compD-like"/>
</dbReference>
<dbReference type="GO" id="GO:0009366">
    <property type="term" value="C:enterobactin synthetase complex"/>
    <property type="evidence" value="ECO:0007669"/>
    <property type="project" value="InterPro"/>
</dbReference>
<keyword evidence="17" id="KW-1185">Reference proteome</keyword>
<evidence type="ECO:0000313" key="17">
    <source>
        <dbReference type="Proteomes" id="UP001176960"/>
    </source>
</evidence>
<evidence type="ECO:0000256" key="3">
    <source>
        <dbReference type="ARBA" id="ARBA00008342"/>
    </source>
</evidence>
<dbReference type="Pfam" id="PF17837">
    <property type="entry name" value="4PPT_N"/>
    <property type="match status" value="1"/>
</dbReference>
<keyword evidence="13" id="KW-0479">Metal-binding</keyword>
<evidence type="ECO:0000256" key="5">
    <source>
        <dbReference type="ARBA" id="ARBA00019087"/>
    </source>
</evidence>
<evidence type="ECO:0000256" key="11">
    <source>
        <dbReference type="ARBA" id="ARBA00049191"/>
    </source>
</evidence>
<evidence type="ECO:0000256" key="12">
    <source>
        <dbReference type="PIRSR" id="PIRSR603542-1"/>
    </source>
</evidence>
<accession>A0AA35UI79</accession>
<dbReference type="EMBL" id="CATKSH010000027">
    <property type="protein sequence ID" value="CAI9121921.1"/>
    <property type="molecule type" value="Genomic_DNA"/>
</dbReference>
<evidence type="ECO:0000256" key="4">
    <source>
        <dbReference type="ARBA" id="ARBA00011503"/>
    </source>
</evidence>
<comment type="function">
    <text evidence="1">Involved in the biosynthesis of the siderophore enterobactin (enterochelin), which is a macrocyclic trimeric lactone of N-(2,3-dihydroxybenzoyl)-serine. The serine trilactone serves as a scaffolding for the three catechol functionalities that provide hexadentate coordination for the tightly ligated iron(2+) atoms. Plays an essential role in the assembly of the enterobactin by catalyzing the transfer of the 4'-phosphopantetheine (Ppant) moiety from coenzyme A to the apo-domains of both EntB (ArCP domain) and EntF (PCP domain) to yield their holo-forms which make them competent for the activation of 2,3-dihydroxybenzoate (DHB) and L-serine, respectively.</text>
</comment>
<gene>
    <name evidence="16" type="ORF">LMG32879_002777</name>
</gene>
<comment type="catalytic activity">
    <reaction evidence="10">
        <text>apo-[aryl-carrier protein] + CoA = holo-[aryl-carrier protein] + adenosine 3',5'-bisphosphate + H(+)</text>
        <dbReference type="Rhea" id="RHEA:48404"/>
        <dbReference type="Rhea" id="RHEA-COMP:15903"/>
        <dbReference type="Rhea" id="RHEA-COMP:17557"/>
        <dbReference type="ChEBI" id="CHEBI:15378"/>
        <dbReference type="ChEBI" id="CHEBI:29999"/>
        <dbReference type="ChEBI" id="CHEBI:57287"/>
        <dbReference type="ChEBI" id="CHEBI:58343"/>
        <dbReference type="ChEBI" id="CHEBI:64479"/>
    </reaction>
</comment>
<organism evidence="16 17">
    <name type="scientific">Brytella acorum</name>
    <dbReference type="NCBI Taxonomy" id="2959299"/>
    <lineage>
        <taxon>Bacteria</taxon>
        <taxon>Pseudomonadati</taxon>
        <taxon>Pseudomonadota</taxon>
        <taxon>Alphaproteobacteria</taxon>
        <taxon>Acetobacterales</taxon>
        <taxon>Acetobacteraceae</taxon>
        <taxon>Brytella</taxon>
    </lineage>
</organism>
<dbReference type="PANTHER" id="PTHR38096:SF1">
    <property type="entry name" value="ENTEROBACTIN SYNTHASE COMPONENT D"/>
    <property type="match status" value="1"/>
</dbReference>
<dbReference type="SUPFAM" id="SSF56214">
    <property type="entry name" value="4'-phosphopantetheinyl transferase"/>
    <property type="match status" value="1"/>
</dbReference>
<comment type="pathway">
    <text evidence="2">Siderophore biosynthesis; enterobactin biosynthesis.</text>
</comment>
<dbReference type="RefSeq" id="WP_289843804.1">
    <property type="nucleotide sequence ID" value="NZ_CATKSH010000027.1"/>
</dbReference>
<dbReference type="AlphaFoldDB" id="A0AA35UI79"/>
<dbReference type="PANTHER" id="PTHR38096">
    <property type="entry name" value="ENTEROBACTIN SYNTHASE COMPONENT D"/>
    <property type="match status" value="1"/>
</dbReference>
<name>A0AA35UI79_9PROT</name>
<feature type="binding site" evidence="12">
    <location>
        <position position="68"/>
    </location>
    <ligand>
        <name>CoA</name>
        <dbReference type="ChEBI" id="CHEBI:57287"/>
    </ligand>
</feature>
<dbReference type="Proteomes" id="UP001176960">
    <property type="component" value="Unassembled WGS sequence"/>
</dbReference>
<evidence type="ECO:0000256" key="9">
    <source>
        <dbReference type="ARBA" id="ARBA00031996"/>
    </source>
</evidence>
<comment type="subunit">
    <text evidence="4">EntB, EntD, EntE, and EntF form a multienzyme complex called enterobactin synthase.</text>
</comment>
<proteinExistence type="inferred from homology"/>
<feature type="binding site" evidence="13">
    <location>
        <position position="128"/>
    </location>
    <ligand>
        <name>Mg(2+)</name>
        <dbReference type="ChEBI" id="CHEBI:18420"/>
    </ligand>
</feature>
<dbReference type="GO" id="GO:0005886">
    <property type="term" value="C:plasma membrane"/>
    <property type="evidence" value="ECO:0007669"/>
    <property type="project" value="TreeGrafter"/>
</dbReference>
<feature type="binding site" evidence="12">
    <location>
        <position position="127"/>
    </location>
    <ligand>
        <name>CoA</name>
        <dbReference type="ChEBI" id="CHEBI:57287"/>
    </ligand>
</feature>
<dbReference type="GO" id="GO:0000287">
    <property type="term" value="F:magnesium ion binding"/>
    <property type="evidence" value="ECO:0007669"/>
    <property type="project" value="InterPro"/>
</dbReference>
<dbReference type="PRINTS" id="PR01399">
    <property type="entry name" value="ENTSNTHTASED"/>
</dbReference>
<dbReference type="InterPro" id="IPR008278">
    <property type="entry name" value="4-PPantetheinyl_Trfase_dom"/>
</dbReference>
<feature type="domain" description="4'-phosphopantetheinyl transferase" evidence="14">
    <location>
        <begin position="123"/>
        <end position="206"/>
    </location>
</feature>
<dbReference type="GO" id="GO:0009239">
    <property type="term" value="P:enterobactin biosynthetic process"/>
    <property type="evidence" value="ECO:0007669"/>
    <property type="project" value="UniProtKB-KW"/>
</dbReference>
<feature type="binding site" evidence="12">
    <location>
        <begin position="104"/>
        <end position="105"/>
    </location>
    <ligand>
        <name>CoA</name>
        <dbReference type="ChEBI" id="CHEBI:57287"/>
    </ligand>
</feature>
<comment type="cofactor">
    <cofactor evidence="13">
        <name>Mg(2+)</name>
        <dbReference type="ChEBI" id="CHEBI:18420"/>
    </cofactor>
</comment>
<keyword evidence="7" id="KW-0259">Enterobactin biosynthesis</keyword>
<evidence type="ECO:0000256" key="6">
    <source>
        <dbReference type="ARBA" id="ARBA00022679"/>
    </source>
</evidence>